<gene>
    <name evidence="1" type="ORF">SCLCIDRAFT_1207278</name>
</gene>
<accession>A0A0C3EBA3</accession>
<proteinExistence type="predicted"/>
<name>A0A0C3EBA3_9AGAM</name>
<protein>
    <submittedName>
        <fullName evidence="1">Uncharacterized protein</fullName>
    </submittedName>
</protein>
<organism evidence="1 2">
    <name type="scientific">Scleroderma citrinum Foug A</name>
    <dbReference type="NCBI Taxonomy" id="1036808"/>
    <lineage>
        <taxon>Eukaryota</taxon>
        <taxon>Fungi</taxon>
        <taxon>Dikarya</taxon>
        <taxon>Basidiomycota</taxon>
        <taxon>Agaricomycotina</taxon>
        <taxon>Agaricomycetes</taxon>
        <taxon>Agaricomycetidae</taxon>
        <taxon>Boletales</taxon>
        <taxon>Sclerodermatineae</taxon>
        <taxon>Sclerodermataceae</taxon>
        <taxon>Scleroderma</taxon>
    </lineage>
</organism>
<sequence>MLSLTRRLTLDNLVWFNKSVIPFCLPESNRDQRSDPITPGGNYANNVCKECRFGTRPHSVHGIAANMLSSSVQGWL</sequence>
<reference evidence="1 2" key="1">
    <citation type="submission" date="2014-04" db="EMBL/GenBank/DDBJ databases">
        <authorList>
            <consortium name="DOE Joint Genome Institute"/>
            <person name="Kuo A."/>
            <person name="Kohler A."/>
            <person name="Nagy L.G."/>
            <person name="Floudas D."/>
            <person name="Copeland A."/>
            <person name="Barry K.W."/>
            <person name="Cichocki N."/>
            <person name="Veneault-Fourrey C."/>
            <person name="LaButti K."/>
            <person name="Lindquist E.A."/>
            <person name="Lipzen A."/>
            <person name="Lundell T."/>
            <person name="Morin E."/>
            <person name="Murat C."/>
            <person name="Sun H."/>
            <person name="Tunlid A."/>
            <person name="Henrissat B."/>
            <person name="Grigoriev I.V."/>
            <person name="Hibbett D.S."/>
            <person name="Martin F."/>
            <person name="Nordberg H.P."/>
            <person name="Cantor M.N."/>
            <person name="Hua S.X."/>
        </authorList>
    </citation>
    <scope>NUCLEOTIDE SEQUENCE [LARGE SCALE GENOMIC DNA]</scope>
    <source>
        <strain evidence="1 2">Foug A</strain>
    </source>
</reference>
<dbReference type="AlphaFoldDB" id="A0A0C3EBA3"/>
<reference evidence="2" key="2">
    <citation type="submission" date="2015-01" db="EMBL/GenBank/DDBJ databases">
        <title>Evolutionary Origins and Diversification of the Mycorrhizal Mutualists.</title>
        <authorList>
            <consortium name="DOE Joint Genome Institute"/>
            <consortium name="Mycorrhizal Genomics Consortium"/>
            <person name="Kohler A."/>
            <person name="Kuo A."/>
            <person name="Nagy L.G."/>
            <person name="Floudas D."/>
            <person name="Copeland A."/>
            <person name="Barry K.W."/>
            <person name="Cichocki N."/>
            <person name="Veneault-Fourrey C."/>
            <person name="LaButti K."/>
            <person name="Lindquist E.A."/>
            <person name="Lipzen A."/>
            <person name="Lundell T."/>
            <person name="Morin E."/>
            <person name="Murat C."/>
            <person name="Riley R."/>
            <person name="Ohm R."/>
            <person name="Sun H."/>
            <person name="Tunlid A."/>
            <person name="Henrissat B."/>
            <person name="Grigoriev I.V."/>
            <person name="Hibbett D.S."/>
            <person name="Martin F."/>
        </authorList>
    </citation>
    <scope>NUCLEOTIDE SEQUENCE [LARGE SCALE GENOMIC DNA]</scope>
    <source>
        <strain evidence="2">Foug A</strain>
    </source>
</reference>
<evidence type="ECO:0000313" key="1">
    <source>
        <dbReference type="EMBL" id="KIM70015.1"/>
    </source>
</evidence>
<dbReference type="EMBL" id="KN822005">
    <property type="protein sequence ID" value="KIM70015.1"/>
    <property type="molecule type" value="Genomic_DNA"/>
</dbReference>
<dbReference type="InParanoid" id="A0A0C3EBA3"/>
<dbReference type="HOGENOM" id="CLU_2655891_0_0_1"/>
<dbReference type="Proteomes" id="UP000053989">
    <property type="component" value="Unassembled WGS sequence"/>
</dbReference>
<keyword evidence="2" id="KW-1185">Reference proteome</keyword>
<evidence type="ECO:0000313" key="2">
    <source>
        <dbReference type="Proteomes" id="UP000053989"/>
    </source>
</evidence>